<dbReference type="AlphaFoldDB" id="A0A2X4UYD7"/>
<evidence type="ECO:0000313" key="1">
    <source>
        <dbReference type="EMBL" id="SQI39652.1"/>
    </source>
</evidence>
<accession>A0A2X4UYD7</accession>
<dbReference type="EMBL" id="LS483469">
    <property type="protein sequence ID" value="SQI39652.1"/>
    <property type="molecule type" value="Genomic_DNA"/>
</dbReference>
<reference evidence="1 2" key="1">
    <citation type="submission" date="2018-06" db="EMBL/GenBank/DDBJ databases">
        <authorList>
            <consortium name="Pathogen Informatics"/>
            <person name="Doyle S."/>
        </authorList>
    </citation>
    <scope>NUCLEOTIDE SEQUENCE [LARGE SCALE GENOMIC DNA]</scope>
    <source>
        <strain evidence="1 2">NCTC12961</strain>
    </source>
</reference>
<proteinExistence type="predicted"/>
<protein>
    <submittedName>
        <fullName evidence="1">Penicillin-binding protein 2</fullName>
    </submittedName>
</protein>
<name>A0A2X4UYD7_SERPL</name>
<evidence type="ECO:0000313" key="2">
    <source>
        <dbReference type="Proteomes" id="UP000248897"/>
    </source>
</evidence>
<gene>
    <name evidence="1" type="ORF">NCTC12961_02892</name>
</gene>
<dbReference type="Proteomes" id="UP000248897">
    <property type="component" value="Chromosome 1"/>
</dbReference>
<sequence>MAALLQALTPIVDLTPEDIATFRDDMHHNGRYKPVTLKSGLNDTEVARFAVNPIPF</sequence>
<organism evidence="1 2">
    <name type="scientific">Serratia plymuthica</name>
    <dbReference type="NCBI Taxonomy" id="82996"/>
    <lineage>
        <taxon>Bacteria</taxon>
        <taxon>Pseudomonadati</taxon>
        <taxon>Pseudomonadota</taxon>
        <taxon>Gammaproteobacteria</taxon>
        <taxon>Enterobacterales</taxon>
        <taxon>Yersiniaceae</taxon>
        <taxon>Serratia</taxon>
    </lineage>
</organism>